<evidence type="ECO:0000256" key="6">
    <source>
        <dbReference type="RuleBase" id="RU361277"/>
    </source>
</evidence>
<dbReference type="Pfam" id="PF00107">
    <property type="entry name" value="ADH_zinc_N"/>
    <property type="match status" value="1"/>
</dbReference>
<dbReference type="Proteomes" id="UP000756427">
    <property type="component" value="Unassembled WGS sequence"/>
</dbReference>
<evidence type="ECO:0000256" key="3">
    <source>
        <dbReference type="ARBA" id="ARBA00022723"/>
    </source>
</evidence>
<dbReference type="GO" id="GO:0008270">
    <property type="term" value="F:zinc ion binding"/>
    <property type="evidence" value="ECO:0007669"/>
    <property type="project" value="InterPro"/>
</dbReference>
<dbReference type="EMBL" id="JABZXR010000006">
    <property type="protein sequence ID" value="MBF1663359.1"/>
    <property type="molecule type" value="Genomic_DNA"/>
</dbReference>
<dbReference type="InterPro" id="IPR020843">
    <property type="entry name" value="ER"/>
</dbReference>
<evidence type="ECO:0000313" key="9">
    <source>
        <dbReference type="Proteomes" id="UP000756427"/>
    </source>
</evidence>
<dbReference type="Pfam" id="PF08240">
    <property type="entry name" value="ADH_N"/>
    <property type="match status" value="1"/>
</dbReference>
<dbReference type="Gene3D" id="3.90.180.10">
    <property type="entry name" value="Medium-chain alcohol dehydrogenases, catalytic domain"/>
    <property type="match status" value="1"/>
</dbReference>
<protein>
    <submittedName>
        <fullName evidence="8">Alcohol dehydrogenase catalytic domain-containing protein</fullName>
    </submittedName>
</protein>
<keyword evidence="4 6" id="KW-0862">Zinc</keyword>
<evidence type="ECO:0000313" key="8">
    <source>
        <dbReference type="EMBL" id="MBF1663359.1"/>
    </source>
</evidence>
<evidence type="ECO:0000256" key="2">
    <source>
        <dbReference type="ARBA" id="ARBA00008072"/>
    </source>
</evidence>
<feature type="domain" description="Enoyl reductase (ER)" evidence="7">
    <location>
        <begin position="8"/>
        <end position="348"/>
    </location>
</feature>
<evidence type="ECO:0000256" key="1">
    <source>
        <dbReference type="ARBA" id="ARBA00001947"/>
    </source>
</evidence>
<dbReference type="AlphaFoldDB" id="A0A930L3X7"/>
<evidence type="ECO:0000256" key="5">
    <source>
        <dbReference type="ARBA" id="ARBA00023002"/>
    </source>
</evidence>
<accession>A0A930L3X7</accession>
<dbReference type="InterPro" id="IPR013154">
    <property type="entry name" value="ADH-like_N"/>
</dbReference>
<evidence type="ECO:0000256" key="4">
    <source>
        <dbReference type="ARBA" id="ARBA00022833"/>
    </source>
</evidence>
<sequence length="356" mass="37938">MKAYVYHGPDQKGAWEEVPNPTILEPTDVIARVDTTTICGTDLHILKGDCPEVDHGRILGHEAVGTITEVGSAVTDLKVGDRIIIPAVTSCGKCSYCKANQPSHCQTVGGVGWIFGYMIDGTQAEYVRVPYAETSVHLVPEGLIDEDVLFLTDALPTGFEIGILNGNTKPGDTVAVVGAGPVGLGAIMTANLCGAGRVITVDFDDNRMNKALELGATDKVNAGDPDFIEKIKALSPDGLGVDVAIEAVGVPQTFETCTKIVRPYGNIANAGVHGKPVELPLNTMWISNVRINMGLVNCNTVGNLLNMVRSGRLNAKAMATHRFTFDQFEEAYDLFSHAAEHNVVKVVISRDPEVAA</sequence>
<dbReference type="InterPro" id="IPR011032">
    <property type="entry name" value="GroES-like_sf"/>
</dbReference>
<reference evidence="8" key="1">
    <citation type="submission" date="2020-04" db="EMBL/GenBank/DDBJ databases">
        <title>Deep metagenomics examines the oral microbiome during advanced dental caries in children, revealing novel taxa and co-occurrences with host molecules.</title>
        <authorList>
            <person name="Baker J.L."/>
            <person name="Morton J.T."/>
            <person name="Dinis M."/>
            <person name="Alvarez R."/>
            <person name="Tran N.C."/>
            <person name="Knight R."/>
            <person name="Edlund A."/>
        </authorList>
    </citation>
    <scope>NUCLEOTIDE SEQUENCE</scope>
    <source>
        <strain evidence="8">JCVI_44_bin.2</strain>
    </source>
</reference>
<keyword evidence="5" id="KW-0560">Oxidoreductase</keyword>
<dbReference type="Gene3D" id="3.40.50.720">
    <property type="entry name" value="NAD(P)-binding Rossmann-like Domain"/>
    <property type="match status" value="1"/>
</dbReference>
<dbReference type="SUPFAM" id="SSF50129">
    <property type="entry name" value="GroES-like"/>
    <property type="match status" value="1"/>
</dbReference>
<dbReference type="RefSeq" id="WP_303975216.1">
    <property type="nucleotide sequence ID" value="NZ_JABZXR010000006.1"/>
</dbReference>
<gene>
    <name evidence="8" type="ORF">HXO64_02240</name>
</gene>
<dbReference type="InterPro" id="IPR002328">
    <property type="entry name" value="ADH_Zn_CS"/>
</dbReference>
<comment type="similarity">
    <text evidence="2 6">Belongs to the zinc-containing alcohol dehydrogenase family.</text>
</comment>
<name>A0A930L3X7_9MICC</name>
<dbReference type="SUPFAM" id="SSF51735">
    <property type="entry name" value="NAD(P)-binding Rossmann-fold domains"/>
    <property type="match status" value="1"/>
</dbReference>
<organism evidence="8 9">
    <name type="scientific">Rothia mucilaginosa</name>
    <dbReference type="NCBI Taxonomy" id="43675"/>
    <lineage>
        <taxon>Bacteria</taxon>
        <taxon>Bacillati</taxon>
        <taxon>Actinomycetota</taxon>
        <taxon>Actinomycetes</taxon>
        <taxon>Micrococcales</taxon>
        <taxon>Micrococcaceae</taxon>
        <taxon>Rothia</taxon>
    </lineage>
</organism>
<dbReference type="PANTHER" id="PTHR42813:SF4">
    <property type="entry name" value="NADP-DEPENDENT ISOPROPANOL DEHYDROGENASE"/>
    <property type="match status" value="1"/>
</dbReference>
<dbReference type="SMART" id="SM00829">
    <property type="entry name" value="PKS_ER"/>
    <property type="match status" value="1"/>
</dbReference>
<evidence type="ECO:0000259" key="7">
    <source>
        <dbReference type="SMART" id="SM00829"/>
    </source>
</evidence>
<dbReference type="PANTHER" id="PTHR42813">
    <property type="entry name" value="ZINC-TYPE ALCOHOL DEHYDROGENASE-LIKE"/>
    <property type="match status" value="1"/>
</dbReference>
<keyword evidence="3 6" id="KW-0479">Metal-binding</keyword>
<dbReference type="PROSITE" id="PS00059">
    <property type="entry name" value="ADH_ZINC"/>
    <property type="match status" value="1"/>
</dbReference>
<proteinExistence type="inferred from homology"/>
<comment type="cofactor">
    <cofactor evidence="1 6">
        <name>Zn(2+)</name>
        <dbReference type="ChEBI" id="CHEBI:29105"/>
    </cofactor>
</comment>
<dbReference type="InterPro" id="IPR013149">
    <property type="entry name" value="ADH-like_C"/>
</dbReference>
<dbReference type="InterPro" id="IPR036291">
    <property type="entry name" value="NAD(P)-bd_dom_sf"/>
</dbReference>
<dbReference type="GO" id="GO:0016491">
    <property type="term" value="F:oxidoreductase activity"/>
    <property type="evidence" value="ECO:0007669"/>
    <property type="project" value="UniProtKB-KW"/>
</dbReference>
<comment type="caution">
    <text evidence="8">The sequence shown here is derived from an EMBL/GenBank/DDBJ whole genome shotgun (WGS) entry which is preliminary data.</text>
</comment>